<accession>A0A0D5CKB9</accession>
<dbReference type="Proteomes" id="UP000032604">
    <property type="component" value="Chromosome"/>
</dbReference>
<proteinExistence type="predicted"/>
<dbReference type="HOGENOM" id="CLU_2895915_0_0_11"/>
<dbReference type="Gene3D" id="1.10.10.10">
    <property type="entry name" value="Winged helix-like DNA-binding domain superfamily/Winged helix DNA-binding domain"/>
    <property type="match status" value="1"/>
</dbReference>
<dbReference type="InterPro" id="IPR016032">
    <property type="entry name" value="Sig_transdc_resp-reg_C-effctor"/>
</dbReference>
<dbReference type="GO" id="GO:0003677">
    <property type="term" value="F:DNA binding"/>
    <property type="evidence" value="ECO:0007669"/>
    <property type="project" value="InterPro"/>
</dbReference>
<organism evidence="1 2">
    <name type="scientific">Clavibacter michiganensis subsp. insidiosus</name>
    <dbReference type="NCBI Taxonomy" id="33014"/>
    <lineage>
        <taxon>Bacteria</taxon>
        <taxon>Bacillati</taxon>
        <taxon>Actinomycetota</taxon>
        <taxon>Actinomycetes</taxon>
        <taxon>Micrococcales</taxon>
        <taxon>Microbacteriaceae</taxon>
        <taxon>Clavibacter</taxon>
    </lineage>
</organism>
<gene>
    <name evidence="1" type="ORF">VO01_14120</name>
</gene>
<dbReference type="KEGG" id="cmh:VO01_14120"/>
<evidence type="ECO:0000313" key="1">
    <source>
        <dbReference type="EMBL" id="AJW80106.1"/>
    </source>
</evidence>
<dbReference type="AlphaFoldDB" id="A0A0D5CKB9"/>
<dbReference type="InterPro" id="IPR036388">
    <property type="entry name" value="WH-like_DNA-bd_sf"/>
</dbReference>
<dbReference type="PATRIC" id="fig|33014.5.peg.2916"/>
<protein>
    <recommendedName>
        <fullName evidence="3">HTH luxR-type domain-containing protein</fullName>
    </recommendedName>
</protein>
<dbReference type="SUPFAM" id="SSF46894">
    <property type="entry name" value="C-terminal effector domain of the bipartite response regulators"/>
    <property type="match status" value="1"/>
</dbReference>
<dbReference type="EMBL" id="CP011043">
    <property type="protein sequence ID" value="AJW80106.1"/>
    <property type="molecule type" value="Genomic_DNA"/>
</dbReference>
<name>A0A0D5CKB9_9MICO</name>
<dbReference type="GO" id="GO:0006355">
    <property type="term" value="P:regulation of DNA-templated transcription"/>
    <property type="evidence" value="ECO:0007669"/>
    <property type="project" value="InterPro"/>
</dbReference>
<sequence>MAHSTLSPVFVGLRTGLHVLVAALLHITDAIVKSHLVHVFSKLGASSRTGAVAAARELGVLR</sequence>
<evidence type="ECO:0008006" key="3">
    <source>
        <dbReference type="Google" id="ProtNLM"/>
    </source>
</evidence>
<reference evidence="1 2" key="1">
    <citation type="journal article" date="2015" name="Genome Announc.">
        <title>Complete Genome Sequence of Clavibacter michiganensis subsp. insidiosus R1-1 Using PacBio Single-Molecule Real-Time Technology.</title>
        <authorList>
            <person name="Lu Y."/>
            <person name="Samac D.A."/>
            <person name="Glazebrook J."/>
            <person name="Ishimaru C.A."/>
        </authorList>
    </citation>
    <scope>NUCLEOTIDE SEQUENCE [LARGE SCALE GENOMIC DNA]</scope>
    <source>
        <strain evidence="1 2">R1-1</strain>
    </source>
</reference>
<evidence type="ECO:0000313" key="2">
    <source>
        <dbReference type="Proteomes" id="UP000032604"/>
    </source>
</evidence>